<comment type="caution">
    <text evidence="2">The sequence shown here is derived from an EMBL/GenBank/DDBJ whole genome shotgun (WGS) entry which is preliminary data.</text>
</comment>
<feature type="transmembrane region" description="Helical" evidence="1">
    <location>
        <begin position="67"/>
        <end position="84"/>
    </location>
</feature>
<keyword evidence="1" id="KW-1133">Transmembrane helix</keyword>
<reference evidence="2 3" key="1">
    <citation type="journal article" date="2016" name="Nat. Commun.">
        <title>Thousands of microbial genomes shed light on interconnected biogeochemical processes in an aquifer system.</title>
        <authorList>
            <person name="Anantharaman K."/>
            <person name="Brown C.T."/>
            <person name="Hug L.A."/>
            <person name="Sharon I."/>
            <person name="Castelle C.J."/>
            <person name="Probst A.J."/>
            <person name="Thomas B.C."/>
            <person name="Singh A."/>
            <person name="Wilkins M.J."/>
            <person name="Karaoz U."/>
            <person name="Brodie E.L."/>
            <person name="Williams K.H."/>
            <person name="Hubbard S.S."/>
            <person name="Banfield J.F."/>
        </authorList>
    </citation>
    <scope>NUCLEOTIDE SEQUENCE [LARGE SCALE GENOMIC DNA]</scope>
</reference>
<proteinExistence type="predicted"/>
<accession>A0A1G2U431</accession>
<name>A0A1G2U431_9BACT</name>
<dbReference type="AlphaFoldDB" id="A0A1G2U431"/>
<dbReference type="EMBL" id="MHWD01000012">
    <property type="protein sequence ID" value="OHB04268.1"/>
    <property type="molecule type" value="Genomic_DNA"/>
</dbReference>
<dbReference type="Proteomes" id="UP000179283">
    <property type="component" value="Unassembled WGS sequence"/>
</dbReference>
<sequence length="127" mass="14459">MAHIKSLLLLLFFSLSLLVFHYIGIQSYFYWSIGWYDTVSHLLGGIIIGLFTMLFSVGSNFSKKVSFWRSLLMALGVVVLWEFFEFETGITYLSSKYVIDTLFDMLSGLVGAIISVGISLLFFKDRV</sequence>
<dbReference type="InterPro" id="IPR014509">
    <property type="entry name" value="YjdF-like"/>
</dbReference>
<feature type="transmembrane region" description="Helical" evidence="1">
    <location>
        <begin position="7"/>
        <end position="29"/>
    </location>
</feature>
<feature type="transmembrane region" description="Helical" evidence="1">
    <location>
        <begin position="104"/>
        <end position="123"/>
    </location>
</feature>
<organism evidence="2 3">
    <name type="scientific">Candidatus Zambryskibacteria bacterium RIFCSPLOWO2_01_FULL_43_17</name>
    <dbReference type="NCBI Taxonomy" id="1802760"/>
    <lineage>
        <taxon>Bacteria</taxon>
        <taxon>Candidatus Zambryskiibacteriota</taxon>
    </lineage>
</organism>
<evidence type="ECO:0000313" key="2">
    <source>
        <dbReference type="EMBL" id="OHB04268.1"/>
    </source>
</evidence>
<feature type="transmembrane region" description="Helical" evidence="1">
    <location>
        <begin position="35"/>
        <end position="55"/>
    </location>
</feature>
<evidence type="ECO:0008006" key="4">
    <source>
        <dbReference type="Google" id="ProtNLM"/>
    </source>
</evidence>
<keyword evidence="1" id="KW-0812">Transmembrane</keyword>
<gene>
    <name evidence="2" type="ORF">A2920_00985</name>
</gene>
<protein>
    <recommendedName>
        <fullName evidence="4">VanZ-like domain-containing protein</fullName>
    </recommendedName>
</protein>
<evidence type="ECO:0000313" key="3">
    <source>
        <dbReference type="Proteomes" id="UP000179283"/>
    </source>
</evidence>
<dbReference type="Pfam" id="PF09997">
    <property type="entry name" value="DUF2238"/>
    <property type="match status" value="1"/>
</dbReference>
<keyword evidence="1" id="KW-0472">Membrane</keyword>
<evidence type="ECO:0000256" key="1">
    <source>
        <dbReference type="SAM" id="Phobius"/>
    </source>
</evidence>